<comment type="caution">
    <text evidence="2">The sequence shown here is derived from an EMBL/GenBank/DDBJ whole genome shotgun (WGS) entry which is preliminary data.</text>
</comment>
<reference evidence="2 3" key="1">
    <citation type="submission" date="2018-01" db="EMBL/GenBank/DDBJ databases">
        <title>Halomonas endophytica sp. nov., isolated from storage liquid in the stems of Populus euphratica.</title>
        <authorList>
            <person name="Chen C."/>
        </authorList>
    </citation>
    <scope>NUCLEOTIDE SEQUENCE [LARGE SCALE GENOMIC DNA]</scope>
    <source>
        <strain evidence="2 3">MC28</strain>
    </source>
</reference>
<name>A0A2N7U5T7_9GAMM</name>
<dbReference type="OrthoDB" id="6366116at2"/>
<sequence length="190" mass="20115">MKTLTRQLALATLVGGALLVTTGAHAASSSLDLNLGPDAVQFEANGELAHGIALGGGVLHSDYRDDATIYHAQLLGVQRNRDRDVGVGARWTQYDTDYGNGGGLGLGGYGYVYLPQMPDVSVGGYGFYTPSVVTSSDLDDGYEVGIRARYSFTPNVDGYVGLRQSAADFDNDRGTRTLDRGAQVGVRLSF</sequence>
<keyword evidence="3" id="KW-1185">Reference proteome</keyword>
<dbReference type="Proteomes" id="UP000235803">
    <property type="component" value="Unassembled WGS sequence"/>
</dbReference>
<accession>A0A2N7U5T7</accession>
<evidence type="ECO:0008006" key="4">
    <source>
        <dbReference type="Google" id="ProtNLM"/>
    </source>
</evidence>
<dbReference type="InterPro" id="IPR009998">
    <property type="entry name" value="YfaZ"/>
</dbReference>
<feature type="chain" id="PRO_5014750244" description="YfaZ" evidence="1">
    <location>
        <begin position="27"/>
        <end position="190"/>
    </location>
</feature>
<dbReference type="AlphaFoldDB" id="A0A2N7U5T7"/>
<evidence type="ECO:0000256" key="1">
    <source>
        <dbReference type="SAM" id="SignalP"/>
    </source>
</evidence>
<feature type="signal peptide" evidence="1">
    <location>
        <begin position="1"/>
        <end position="26"/>
    </location>
</feature>
<proteinExistence type="predicted"/>
<evidence type="ECO:0000313" key="3">
    <source>
        <dbReference type="Proteomes" id="UP000235803"/>
    </source>
</evidence>
<dbReference type="Pfam" id="PF07437">
    <property type="entry name" value="YfaZ"/>
    <property type="match status" value="1"/>
</dbReference>
<gene>
    <name evidence="2" type="ORF">C1H69_09125</name>
</gene>
<evidence type="ECO:0000313" key="2">
    <source>
        <dbReference type="EMBL" id="PMR75782.1"/>
    </source>
</evidence>
<organism evidence="2 3">
    <name type="scientific">Billgrantia endophytica</name>
    <dbReference type="NCBI Taxonomy" id="2033802"/>
    <lineage>
        <taxon>Bacteria</taxon>
        <taxon>Pseudomonadati</taxon>
        <taxon>Pseudomonadota</taxon>
        <taxon>Gammaproteobacteria</taxon>
        <taxon>Oceanospirillales</taxon>
        <taxon>Halomonadaceae</taxon>
        <taxon>Billgrantia</taxon>
    </lineage>
</organism>
<dbReference type="RefSeq" id="WP_102653091.1">
    <property type="nucleotide sequence ID" value="NZ_PNRF01000017.1"/>
</dbReference>
<protein>
    <recommendedName>
        <fullName evidence="4">YfaZ</fullName>
    </recommendedName>
</protein>
<keyword evidence="1" id="KW-0732">Signal</keyword>
<dbReference type="EMBL" id="PNRF01000017">
    <property type="protein sequence ID" value="PMR75782.1"/>
    <property type="molecule type" value="Genomic_DNA"/>
</dbReference>